<sequence>MLVPIAVVLRRYARCIHTAHYPHWNFFRRTVPLHMSAASVCVFVFVRIPVRGSVDVLQPEKKRNGGRTKHRPRARARFLAHSFHQYHLHPPLPHLRRAELLPPSKRPPPPVPLARGRGRAWRARAHPGADSRVHRSCPRALLPHLSAARGGSRKADARMAYALSSSDPEC</sequence>
<evidence type="ECO:0000256" key="1">
    <source>
        <dbReference type="SAM" id="MobiDB-lite"/>
    </source>
</evidence>
<feature type="region of interest" description="Disordered" evidence="1">
    <location>
        <begin position="98"/>
        <end position="134"/>
    </location>
</feature>
<evidence type="ECO:0000313" key="3">
    <source>
        <dbReference type="Proteomes" id="UP001215598"/>
    </source>
</evidence>
<gene>
    <name evidence="2" type="ORF">B0H16DRAFT_1547761</name>
</gene>
<feature type="compositionally biased region" description="Basic residues" evidence="1">
    <location>
        <begin position="116"/>
        <end position="125"/>
    </location>
</feature>
<proteinExistence type="predicted"/>
<accession>A0AAD7IX76</accession>
<dbReference type="EMBL" id="JARKIB010000061">
    <property type="protein sequence ID" value="KAJ7751624.1"/>
    <property type="molecule type" value="Genomic_DNA"/>
</dbReference>
<dbReference type="AlphaFoldDB" id="A0AAD7IX76"/>
<organism evidence="2 3">
    <name type="scientific">Mycena metata</name>
    <dbReference type="NCBI Taxonomy" id="1033252"/>
    <lineage>
        <taxon>Eukaryota</taxon>
        <taxon>Fungi</taxon>
        <taxon>Dikarya</taxon>
        <taxon>Basidiomycota</taxon>
        <taxon>Agaricomycotina</taxon>
        <taxon>Agaricomycetes</taxon>
        <taxon>Agaricomycetidae</taxon>
        <taxon>Agaricales</taxon>
        <taxon>Marasmiineae</taxon>
        <taxon>Mycenaceae</taxon>
        <taxon>Mycena</taxon>
    </lineage>
</organism>
<evidence type="ECO:0000313" key="2">
    <source>
        <dbReference type="EMBL" id="KAJ7751624.1"/>
    </source>
</evidence>
<comment type="caution">
    <text evidence="2">The sequence shown here is derived from an EMBL/GenBank/DDBJ whole genome shotgun (WGS) entry which is preliminary data.</text>
</comment>
<dbReference type="Proteomes" id="UP001215598">
    <property type="component" value="Unassembled WGS sequence"/>
</dbReference>
<protein>
    <submittedName>
        <fullName evidence="2">Uncharacterized protein</fullName>
    </submittedName>
</protein>
<name>A0AAD7IX76_9AGAR</name>
<reference evidence="2" key="1">
    <citation type="submission" date="2023-03" db="EMBL/GenBank/DDBJ databases">
        <title>Massive genome expansion in bonnet fungi (Mycena s.s.) driven by repeated elements and novel gene families across ecological guilds.</title>
        <authorList>
            <consortium name="Lawrence Berkeley National Laboratory"/>
            <person name="Harder C.B."/>
            <person name="Miyauchi S."/>
            <person name="Viragh M."/>
            <person name="Kuo A."/>
            <person name="Thoen E."/>
            <person name="Andreopoulos B."/>
            <person name="Lu D."/>
            <person name="Skrede I."/>
            <person name="Drula E."/>
            <person name="Henrissat B."/>
            <person name="Morin E."/>
            <person name="Kohler A."/>
            <person name="Barry K."/>
            <person name="LaButti K."/>
            <person name="Morin E."/>
            <person name="Salamov A."/>
            <person name="Lipzen A."/>
            <person name="Mereny Z."/>
            <person name="Hegedus B."/>
            <person name="Baldrian P."/>
            <person name="Stursova M."/>
            <person name="Weitz H."/>
            <person name="Taylor A."/>
            <person name="Grigoriev I.V."/>
            <person name="Nagy L.G."/>
            <person name="Martin F."/>
            <person name="Kauserud H."/>
        </authorList>
    </citation>
    <scope>NUCLEOTIDE SEQUENCE</scope>
    <source>
        <strain evidence="2">CBHHK182m</strain>
    </source>
</reference>
<keyword evidence="3" id="KW-1185">Reference proteome</keyword>